<dbReference type="Gene3D" id="3.30.465.10">
    <property type="match status" value="1"/>
</dbReference>
<keyword evidence="9" id="KW-1185">Reference proteome</keyword>
<name>A0A9X3S6E3_9ACTN</name>
<dbReference type="Gene3D" id="3.30.43.10">
    <property type="entry name" value="Uridine Diphospho-n-acetylenolpyruvylglucosamine Reductase, domain 2"/>
    <property type="match status" value="1"/>
</dbReference>
<comment type="similarity">
    <text evidence="2">Belongs to the oxygen-dependent FAD-linked oxidoreductase family.</text>
</comment>
<evidence type="ECO:0000256" key="3">
    <source>
        <dbReference type="ARBA" id="ARBA00022630"/>
    </source>
</evidence>
<evidence type="ECO:0000256" key="6">
    <source>
        <dbReference type="SAM" id="MobiDB-lite"/>
    </source>
</evidence>
<evidence type="ECO:0000256" key="4">
    <source>
        <dbReference type="ARBA" id="ARBA00022827"/>
    </source>
</evidence>
<dbReference type="Gene3D" id="3.40.462.20">
    <property type="match status" value="1"/>
</dbReference>
<evidence type="ECO:0000313" key="9">
    <source>
        <dbReference type="Proteomes" id="UP001149140"/>
    </source>
</evidence>
<evidence type="ECO:0000256" key="1">
    <source>
        <dbReference type="ARBA" id="ARBA00001974"/>
    </source>
</evidence>
<dbReference type="RefSeq" id="WP_270045895.1">
    <property type="nucleotide sequence ID" value="NZ_JAPDOD010000071.1"/>
</dbReference>
<dbReference type="PROSITE" id="PS00862">
    <property type="entry name" value="OX2_COVAL_FAD"/>
    <property type="match status" value="1"/>
</dbReference>
<feature type="domain" description="FAD-binding PCMH-type" evidence="7">
    <location>
        <begin position="41"/>
        <end position="211"/>
    </location>
</feature>
<protein>
    <submittedName>
        <fullName evidence="8">FAD-binding oxidoreductase</fullName>
    </submittedName>
</protein>
<dbReference type="EMBL" id="JAPDOD010000071">
    <property type="protein sequence ID" value="MDA0166637.1"/>
    <property type="molecule type" value="Genomic_DNA"/>
</dbReference>
<dbReference type="PROSITE" id="PS51387">
    <property type="entry name" value="FAD_PCMH"/>
    <property type="match status" value="1"/>
</dbReference>
<dbReference type="GO" id="GO:0016491">
    <property type="term" value="F:oxidoreductase activity"/>
    <property type="evidence" value="ECO:0007669"/>
    <property type="project" value="UniProtKB-KW"/>
</dbReference>
<dbReference type="InterPro" id="IPR016169">
    <property type="entry name" value="FAD-bd_PCMH_sub2"/>
</dbReference>
<dbReference type="InterPro" id="IPR050416">
    <property type="entry name" value="FAD-linked_Oxidoreductase"/>
</dbReference>
<evidence type="ECO:0000259" key="7">
    <source>
        <dbReference type="PROSITE" id="PS51387"/>
    </source>
</evidence>
<comment type="caution">
    <text evidence="8">The sequence shown here is derived from an EMBL/GenBank/DDBJ whole genome shotgun (WGS) entry which is preliminary data.</text>
</comment>
<proteinExistence type="inferred from homology"/>
<dbReference type="InterPro" id="IPR006093">
    <property type="entry name" value="Oxy_OxRdtase_FAD_BS"/>
</dbReference>
<keyword evidence="3" id="KW-0285">Flavoprotein</keyword>
<feature type="compositionally biased region" description="Basic residues" evidence="6">
    <location>
        <begin position="411"/>
        <end position="420"/>
    </location>
</feature>
<reference evidence="8" key="1">
    <citation type="submission" date="2022-10" db="EMBL/GenBank/DDBJ databases">
        <title>The WGS of Solirubrobacter ginsenosidimutans DSM 21036.</title>
        <authorList>
            <person name="Jiang Z."/>
        </authorList>
    </citation>
    <scope>NUCLEOTIDE SEQUENCE</scope>
    <source>
        <strain evidence="8">DSM 21036</strain>
    </source>
</reference>
<dbReference type="InterPro" id="IPR036318">
    <property type="entry name" value="FAD-bd_PCMH-like_sf"/>
</dbReference>
<evidence type="ECO:0000313" key="8">
    <source>
        <dbReference type="EMBL" id="MDA0166637.1"/>
    </source>
</evidence>
<accession>A0A9X3S6E3</accession>
<dbReference type="InterPro" id="IPR016166">
    <property type="entry name" value="FAD-bd_PCMH"/>
</dbReference>
<dbReference type="AlphaFoldDB" id="A0A9X3S6E3"/>
<dbReference type="GO" id="GO:0071949">
    <property type="term" value="F:FAD binding"/>
    <property type="evidence" value="ECO:0007669"/>
    <property type="project" value="InterPro"/>
</dbReference>
<evidence type="ECO:0000256" key="2">
    <source>
        <dbReference type="ARBA" id="ARBA00005466"/>
    </source>
</evidence>
<dbReference type="InterPro" id="IPR006094">
    <property type="entry name" value="Oxid_FAD_bind_N"/>
</dbReference>
<keyword evidence="5" id="KW-0560">Oxidoreductase</keyword>
<sequence>MLITDLPSIDVEALRSRLFGDVFGPDDEGWDEARRAWNLAIDQRPAAVALPLTDSDVVAVVNFAREAGLRVAPQGTGHGAGALASLENTILLSTKRMRGVRIDPQTRRARVRAGALWADVTAPASAYGLAPLAGSSHDVGVVGYTLGGGLSWLARKYGFAADSVTAIELVTADGRHIRTDAHNDPQLFRALCGGGGNFGVVTAMEFKLYPVEALTAGAMAWPWERAAEIFTAWREWTATVPDDITSLCRILQVPDMPDVPPPLRGAKLVVVEAAILGDPDLLAPLRALEPQLDLFAAMAPAGLIEVHNDPKAPVPALTDHRLLADLPDSAITALVGAAGPGSRSPLISVELRHLGGALPIDAAFSLFAVGSPIDAQSAMAIDPRPPDDRHRAVRRRPLAPELHRQAGARRPPLRRLHRQPAARDQGSRGRRQPLRRQPRDPLAPRRRGQTPQQFKPRRRAKTNVEGSDPPLKRQGVGRVARAMPLWGTRHATVS</sequence>
<comment type="cofactor">
    <cofactor evidence="1">
        <name>FAD</name>
        <dbReference type="ChEBI" id="CHEBI:57692"/>
    </cofactor>
</comment>
<dbReference type="PANTHER" id="PTHR42973:SF39">
    <property type="entry name" value="FAD-BINDING PCMH-TYPE DOMAIN-CONTAINING PROTEIN"/>
    <property type="match status" value="1"/>
</dbReference>
<feature type="region of interest" description="Disordered" evidence="6">
    <location>
        <begin position="378"/>
        <end position="494"/>
    </location>
</feature>
<keyword evidence="4" id="KW-0274">FAD</keyword>
<gene>
    <name evidence="8" type="ORF">OM076_40625</name>
</gene>
<dbReference type="InterPro" id="IPR016167">
    <property type="entry name" value="FAD-bd_PCMH_sub1"/>
</dbReference>
<dbReference type="Pfam" id="PF01565">
    <property type="entry name" value="FAD_binding_4"/>
    <property type="match status" value="1"/>
</dbReference>
<dbReference type="Proteomes" id="UP001149140">
    <property type="component" value="Unassembled WGS sequence"/>
</dbReference>
<dbReference type="PANTHER" id="PTHR42973">
    <property type="entry name" value="BINDING OXIDOREDUCTASE, PUTATIVE (AFU_ORTHOLOGUE AFUA_1G17690)-RELATED"/>
    <property type="match status" value="1"/>
</dbReference>
<dbReference type="SUPFAM" id="SSF56176">
    <property type="entry name" value="FAD-binding/transporter-associated domain-like"/>
    <property type="match status" value="1"/>
</dbReference>
<organism evidence="8 9">
    <name type="scientific">Solirubrobacter ginsenosidimutans</name>
    <dbReference type="NCBI Taxonomy" id="490573"/>
    <lineage>
        <taxon>Bacteria</taxon>
        <taxon>Bacillati</taxon>
        <taxon>Actinomycetota</taxon>
        <taxon>Thermoleophilia</taxon>
        <taxon>Solirubrobacterales</taxon>
        <taxon>Solirubrobacteraceae</taxon>
        <taxon>Solirubrobacter</taxon>
    </lineage>
</organism>
<evidence type="ECO:0000256" key="5">
    <source>
        <dbReference type="ARBA" id="ARBA00023002"/>
    </source>
</evidence>